<dbReference type="InterPro" id="IPR036641">
    <property type="entry name" value="HPT_dom_sf"/>
</dbReference>
<reference evidence="5" key="1">
    <citation type="submission" date="2020-08" db="EMBL/GenBank/DDBJ databases">
        <title>Novel species isolated from subtropical streams in China.</title>
        <authorList>
            <person name="Lu H."/>
        </authorList>
    </citation>
    <scope>NUCLEOTIDE SEQUENCE</scope>
    <source>
        <strain evidence="5">KACC 12607</strain>
    </source>
</reference>
<feature type="domain" description="HD-GYP" evidence="4">
    <location>
        <begin position="172"/>
        <end position="368"/>
    </location>
</feature>
<dbReference type="CDD" id="cd00077">
    <property type="entry name" value="HDc"/>
    <property type="match status" value="1"/>
</dbReference>
<keyword evidence="2" id="KW-0597">Phosphoprotein</keyword>
<dbReference type="AlphaFoldDB" id="A0A923KQ92"/>
<dbReference type="GO" id="GO:0000160">
    <property type="term" value="P:phosphorelay signal transduction system"/>
    <property type="evidence" value="ECO:0007669"/>
    <property type="project" value="UniProtKB-KW"/>
</dbReference>
<gene>
    <name evidence="5" type="ORF">H8K32_10855</name>
</gene>
<evidence type="ECO:0000256" key="2">
    <source>
        <dbReference type="PROSITE-ProRule" id="PRU00110"/>
    </source>
</evidence>
<dbReference type="InterPro" id="IPR008207">
    <property type="entry name" value="Sig_transdc_His_kin_Hpt_dom"/>
</dbReference>
<accession>A0A923KQ92</accession>
<dbReference type="GO" id="GO:0008081">
    <property type="term" value="F:phosphoric diester hydrolase activity"/>
    <property type="evidence" value="ECO:0007669"/>
    <property type="project" value="UniProtKB-ARBA"/>
</dbReference>
<dbReference type="PANTHER" id="PTHR43155">
    <property type="entry name" value="CYCLIC DI-GMP PHOSPHODIESTERASE PA4108-RELATED"/>
    <property type="match status" value="1"/>
</dbReference>
<dbReference type="CDD" id="cd00088">
    <property type="entry name" value="HPT"/>
    <property type="match status" value="1"/>
</dbReference>
<organism evidence="5 6">
    <name type="scientific">Undibacterium jejuense</name>
    <dbReference type="NCBI Taxonomy" id="1344949"/>
    <lineage>
        <taxon>Bacteria</taxon>
        <taxon>Pseudomonadati</taxon>
        <taxon>Pseudomonadota</taxon>
        <taxon>Betaproteobacteria</taxon>
        <taxon>Burkholderiales</taxon>
        <taxon>Oxalobacteraceae</taxon>
        <taxon>Undibacterium</taxon>
    </lineage>
</organism>
<dbReference type="PROSITE" id="PS51832">
    <property type="entry name" value="HD_GYP"/>
    <property type="match status" value="1"/>
</dbReference>
<dbReference type="PANTHER" id="PTHR43155:SF2">
    <property type="entry name" value="CYCLIC DI-GMP PHOSPHODIESTERASE PA4108"/>
    <property type="match status" value="1"/>
</dbReference>
<feature type="modified residue" description="Phosphohistidine" evidence="2">
    <location>
        <position position="61"/>
    </location>
</feature>
<dbReference type="Gene3D" id="1.20.120.160">
    <property type="entry name" value="HPT domain"/>
    <property type="match status" value="1"/>
</dbReference>
<dbReference type="PROSITE" id="PS50894">
    <property type="entry name" value="HPT"/>
    <property type="match status" value="1"/>
</dbReference>
<evidence type="ECO:0000256" key="1">
    <source>
        <dbReference type="ARBA" id="ARBA00023012"/>
    </source>
</evidence>
<dbReference type="Pfam" id="PF13487">
    <property type="entry name" value="HD_5"/>
    <property type="match status" value="1"/>
</dbReference>
<dbReference type="Proteomes" id="UP000634011">
    <property type="component" value="Unassembled WGS sequence"/>
</dbReference>
<sequence length="368" mass="41410">MNTPNFSEKFSCPEFLAMERTIIDDFVDCTRECCAEVEICVKALNKQGGPEYIHRMFRSMHSLKGNCQMVGLGPLNALLHRIEEVFSRARAHPEQYIPELGEFLLLATDEIEELLSELIANGEADEVKRKRLYDVCETLQKNTANGLSAGVFKDAIASLGGRVFDKSATLKNLKIELTLPEDLTLMRSLAAHLDKLSIFRKNRSEQTLELVNSLNEAMGFPADKKQLEAAAWMHDVGMSLIPQVIFNKEGNLSKEEQKILQEHVQLGSQLLLRFGGWDDAARMVLDHHEFFDGSGYPNGTVGNDIHPGARMLAIVDTFCSITTERSDRGYKKSLMQAISEINANIHVQFDPQMVTTFNDVVRNLMMKQ</sequence>
<proteinExistence type="predicted"/>
<evidence type="ECO:0000259" key="4">
    <source>
        <dbReference type="PROSITE" id="PS51832"/>
    </source>
</evidence>
<evidence type="ECO:0000313" key="5">
    <source>
        <dbReference type="EMBL" id="MBC3862601.1"/>
    </source>
</evidence>
<protein>
    <submittedName>
        <fullName evidence="5">HD domain-containing protein</fullName>
    </submittedName>
</protein>
<keyword evidence="6" id="KW-1185">Reference proteome</keyword>
<keyword evidence="1" id="KW-0902">Two-component regulatory system</keyword>
<dbReference type="EMBL" id="JACOFV010000009">
    <property type="protein sequence ID" value="MBC3862601.1"/>
    <property type="molecule type" value="Genomic_DNA"/>
</dbReference>
<dbReference type="Gene3D" id="1.10.3210.10">
    <property type="entry name" value="Hypothetical protein af1432"/>
    <property type="match status" value="1"/>
</dbReference>
<dbReference type="RefSeq" id="WP_186912521.1">
    <property type="nucleotide sequence ID" value="NZ_JACOFV010000009.1"/>
</dbReference>
<dbReference type="SUPFAM" id="SSF47226">
    <property type="entry name" value="Histidine-containing phosphotransfer domain, HPT domain"/>
    <property type="match status" value="1"/>
</dbReference>
<name>A0A923KQ92_9BURK</name>
<comment type="caution">
    <text evidence="5">The sequence shown here is derived from an EMBL/GenBank/DDBJ whole genome shotgun (WGS) entry which is preliminary data.</text>
</comment>
<dbReference type="GO" id="GO:0004672">
    <property type="term" value="F:protein kinase activity"/>
    <property type="evidence" value="ECO:0007669"/>
    <property type="project" value="UniProtKB-ARBA"/>
</dbReference>
<evidence type="ECO:0000313" key="6">
    <source>
        <dbReference type="Proteomes" id="UP000634011"/>
    </source>
</evidence>
<dbReference type="Pfam" id="PF01627">
    <property type="entry name" value="Hpt"/>
    <property type="match status" value="1"/>
</dbReference>
<dbReference type="SMART" id="SM00073">
    <property type="entry name" value="HPT"/>
    <property type="match status" value="1"/>
</dbReference>
<dbReference type="SUPFAM" id="SSF109604">
    <property type="entry name" value="HD-domain/PDEase-like"/>
    <property type="match status" value="1"/>
</dbReference>
<dbReference type="InterPro" id="IPR037522">
    <property type="entry name" value="HD_GYP_dom"/>
</dbReference>
<dbReference type="InterPro" id="IPR003607">
    <property type="entry name" value="HD/PDEase_dom"/>
</dbReference>
<feature type="domain" description="HPt" evidence="3">
    <location>
        <begin position="15"/>
        <end position="118"/>
    </location>
</feature>
<evidence type="ECO:0000259" key="3">
    <source>
        <dbReference type="PROSITE" id="PS50894"/>
    </source>
</evidence>